<organism evidence="5 6">
    <name type="scientific">Aplosporella prunicola CBS 121167</name>
    <dbReference type="NCBI Taxonomy" id="1176127"/>
    <lineage>
        <taxon>Eukaryota</taxon>
        <taxon>Fungi</taxon>
        <taxon>Dikarya</taxon>
        <taxon>Ascomycota</taxon>
        <taxon>Pezizomycotina</taxon>
        <taxon>Dothideomycetes</taxon>
        <taxon>Dothideomycetes incertae sedis</taxon>
        <taxon>Botryosphaeriales</taxon>
        <taxon>Aplosporellaceae</taxon>
        <taxon>Aplosporella</taxon>
    </lineage>
</organism>
<proteinExistence type="inferred from homology"/>
<evidence type="ECO:0000259" key="4">
    <source>
        <dbReference type="SMART" id="SM00822"/>
    </source>
</evidence>
<comment type="similarity">
    <text evidence="1">Belongs to the short-chain dehydrogenases/reductases (SDR) family.</text>
</comment>
<dbReference type="OrthoDB" id="47007at2759"/>
<dbReference type="PROSITE" id="PS00061">
    <property type="entry name" value="ADH_SHORT"/>
    <property type="match status" value="1"/>
</dbReference>
<dbReference type="AlphaFoldDB" id="A0A6A6BN10"/>
<dbReference type="FunFam" id="3.40.50.720:FF:000374">
    <property type="entry name" value="3-oxoacyl-(Acyl-carrier-protein) reductase"/>
    <property type="match status" value="1"/>
</dbReference>
<name>A0A6A6BN10_9PEZI</name>
<keyword evidence="3" id="KW-0560">Oxidoreductase</keyword>
<dbReference type="InterPro" id="IPR002347">
    <property type="entry name" value="SDR_fam"/>
</dbReference>
<evidence type="ECO:0000313" key="6">
    <source>
        <dbReference type="Proteomes" id="UP000799438"/>
    </source>
</evidence>
<dbReference type="RefSeq" id="XP_033400357.1">
    <property type="nucleotide sequence ID" value="XM_033536557.1"/>
</dbReference>
<dbReference type="SUPFAM" id="SSF51735">
    <property type="entry name" value="NAD(P)-binding Rossmann-fold domains"/>
    <property type="match status" value="1"/>
</dbReference>
<evidence type="ECO:0000313" key="5">
    <source>
        <dbReference type="EMBL" id="KAF2144645.1"/>
    </source>
</evidence>
<dbReference type="InterPro" id="IPR036291">
    <property type="entry name" value="NAD(P)-bd_dom_sf"/>
</dbReference>
<dbReference type="GeneID" id="54294053"/>
<dbReference type="EMBL" id="ML995479">
    <property type="protein sequence ID" value="KAF2144645.1"/>
    <property type="molecule type" value="Genomic_DNA"/>
</dbReference>
<dbReference type="Gene3D" id="3.40.50.720">
    <property type="entry name" value="NAD(P)-binding Rossmann-like Domain"/>
    <property type="match status" value="1"/>
</dbReference>
<evidence type="ECO:0000256" key="1">
    <source>
        <dbReference type="ARBA" id="ARBA00006484"/>
    </source>
</evidence>
<dbReference type="Pfam" id="PF13561">
    <property type="entry name" value="adh_short_C2"/>
    <property type="match status" value="1"/>
</dbReference>
<gene>
    <name evidence="5" type="ORF">K452DRAFT_222379</name>
</gene>
<evidence type="ECO:0000256" key="2">
    <source>
        <dbReference type="ARBA" id="ARBA00022857"/>
    </source>
</evidence>
<dbReference type="PANTHER" id="PTHR43639:SF1">
    <property type="entry name" value="SHORT-CHAIN DEHYDROGENASE_REDUCTASE FAMILY PROTEIN"/>
    <property type="match status" value="1"/>
</dbReference>
<accession>A0A6A6BN10</accession>
<protein>
    <recommendedName>
        <fullName evidence="4">Ketoreductase domain-containing protein</fullName>
    </recommendedName>
</protein>
<dbReference type="SMART" id="SM00822">
    <property type="entry name" value="PKS_KR"/>
    <property type="match status" value="1"/>
</dbReference>
<keyword evidence="6" id="KW-1185">Reference proteome</keyword>
<sequence>MSSQDSSLAGKVAIVTGASRGIGAVIALELAGRGAKVALVYVSPNSEKLVDEVIAKIAKLGNGSSAVKIQADQRQIEAPKKIVSETIAAFGDSIDILVNNAGAELFKSLPDITPEDFASVLDLNLRAALFLCQAVVPHLRAPGRIVNVSSTTTRRSYATLSVYSAAKAGLEAMSRSLSYELGPAGHTINVVQPGPVQTEMMRDVPDDWVKEMKQNTPCENRLGTPEDIARVVAFLAGPDSRWITGQCISASGGYVML</sequence>
<dbReference type="PRINTS" id="PR00081">
    <property type="entry name" value="GDHRDH"/>
</dbReference>
<dbReference type="Proteomes" id="UP000799438">
    <property type="component" value="Unassembled WGS sequence"/>
</dbReference>
<dbReference type="InterPro" id="IPR020904">
    <property type="entry name" value="Sc_DH/Rdtase_CS"/>
</dbReference>
<dbReference type="PANTHER" id="PTHR43639">
    <property type="entry name" value="OXIDOREDUCTASE, SHORT-CHAIN DEHYDROGENASE/REDUCTASE FAMILY (AFU_ORTHOLOGUE AFUA_5G02870)"/>
    <property type="match status" value="1"/>
</dbReference>
<dbReference type="GO" id="GO:0016491">
    <property type="term" value="F:oxidoreductase activity"/>
    <property type="evidence" value="ECO:0007669"/>
    <property type="project" value="UniProtKB-KW"/>
</dbReference>
<dbReference type="PRINTS" id="PR00080">
    <property type="entry name" value="SDRFAMILY"/>
</dbReference>
<dbReference type="InterPro" id="IPR057326">
    <property type="entry name" value="KR_dom"/>
</dbReference>
<feature type="domain" description="Ketoreductase" evidence="4">
    <location>
        <begin position="11"/>
        <end position="199"/>
    </location>
</feature>
<keyword evidence="2" id="KW-0521">NADP</keyword>
<reference evidence="5" key="1">
    <citation type="journal article" date="2020" name="Stud. Mycol.">
        <title>101 Dothideomycetes genomes: a test case for predicting lifestyles and emergence of pathogens.</title>
        <authorList>
            <person name="Haridas S."/>
            <person name="Albert R."/>
            <person name="Binder M."/>
            <person name="Bloem J."/>
            <person name="Labutti K."/>
            <person name="Salamov A."/>
            <person name="Andreopoulos B."/>
            <person name="Baker S."/>
            <person name="Barry K."/>
            <person name="Bills G."/>
            <person name="Bluhm B."/>
            <person name="Cannon C."/>
            <person name="Castanera R."/>
            <person name="Culley D."/>
            <person name="Daum C."/>
            <person name="Ezra D."/>
            <person name="Gonzalez J."/>
            <person name="Henrissat B."/>
            <person name="Kuo A."/>
            <person name="Liang C."/>
            <person name="Lipzen A."/>
            <person name="Lutzoni F."/>
            <person name="Magnuson J."/>
            <person name="Mondo S."/>
            <person name="Nolan M."/>
            <person name="Ohm R."/>
            <person name="Pangilinan J."/>
            <person name="Park H.-J."/>
            <person name="Ramirez L."/>
            <person name="Alfaro M."/>
            <person name="Sun H."/>
            <person name="Tritt A."/>
            <person name="Yoshinaga Y."/>
            <person name="Zwiers L.-H."/>
            <person name="Turgeon B."/>
            <person name="Goodwin S."/>
            <person name="Spatafora J."/>
            <person name="Crous P."/>
            <person name="Grigoriev I."/>
        </authorList>
    </citation>
    <scope>NUCLEOTIDE SEQUENCE</scope>
    <source>
        <strain evidence="5">CBS 121167</strain>
    </source>
</reference>
<evidence type="ECO:0000256" key="3">
    <source>
        <dbReference type="ARBA" id="ARBA00023002"/>
    </source>
</evidence>